<evidence type="ECO:0000313" key="3">
    <source>
        <dbReference type="EMBL" id="SMO58708.1"/>
    </source>
</evidence>
<accession>A0A521CGZ8</accession>
<name>A0A521CGZ8_9SPHI</name>
<feature type="transmembrane region" description="Helical" evidence="1">
    <location>
        <begin position="129"/>
        <end position="146"/>
    </location>
</feature>
<keyword evidence="1" id="KW-0812">Transmembrane</keyword>
<evidence type="ECO:0000313" key="4">
    <source>
        <dbReference type="Proteomes" id="UP000315971"/>
    </source>
</evidence>
<feature type="transmembrane region" description="Helical" evidence="1">
    <location>
        <begin position="265"/>
        <end position="283"/>
    </location>
</feature>
<organism evidence="3 4">
    <name type="scientific">Solitalea koreensis</name>
    <dbReference type="NCBI Taxonomy" id="543615"/>
    <lineage>
        <taxon>Bacteria</taxon>
        <taxon>Pseudomonadati</taxon>
        <taxon>Bacteroidota</taxon>
        <taxon>Sphingobacteriia</taxon>
        <taxon>Sphingobacteriales</taxon>
        <taxon>Sphingobacteriaceae</taxon>
        <taxon>Solitalea</taxon>
    </lineage>
</organism>
<keyword evidence="1" id="KW-0472">Membrane</keyword>
<evidence type="ECO:0000259" key="2">
    <source>
        <dbReference type="Pfam" id="PF00892"/>
    </source>
</evidence>
<feature type="transmembrane region" description="Helical" evidence="1">
    <location>
        <begin position="73"/>
        <end position="96"/>
    </location>
</feature>
<keyword evidence="4" id="KW-1185">Reference proteome</keyword>
<feature type="transmembrane region" description="Helical" evidence="1">
    <location>
        <begin position="31"/>
        <end position="52"/>
    </location>
</feature>
<proteinExistence type="predicted"/>
<dbReference type="SUPFAM" id="SSF103481">
    <property type="entry name" value="Multidrug resistance efflux transporter EmrE"/>
    <property type="match status" value="2"/>
</dbReference>
<dbReference type="Proteomes" id="UP000315971">
    <property type="component" value="Unassembled WGS sequence"/>
</dbReference>
<feature type="domain" description="EamA" evidence="2">
    <location>
        <begin position="2"/>
        <end position="145"/>
    </location>
</feature>
<dbReference type="InterPro" id="IPR000620">
    <property type="entry name" value="EamA_dom"/>
</dbReference>
<feature type="transmembrane region" description="Helical" evidence="1">
    <location>
        <begin position="180"/>
        <end position="197"/>
    </location>
</feature>
<feature type="transmembrane region" description="Helical" evidence="1">
    <location>
        <begin position="102"/>
        <end position="122"/>
    </location>
</feature>
<protein>
    <submittedName>
        <fullName evidence="3">Chloramphenicol-sensitive protein RarD</fullName>
    </submittedName>
</protein>
<reference evidence="3 4" key="1">
    <citation type="submission" date="2017-05" db="EMBL/GenBank/DDBJ databases">
        <authorList>
            <person name="Varghese N."/>
            <person name="Submissions S."/>
        </authorList>
    </citation>
    <scope>NUCLEOTIDE SEQUENCE [LARGE SCALE GENOMIC DNA]</scope>
    <source>
        <strain evidence="3 4">DSM 21342</strain>
    </source>
</reference>
<feature type="transmembrane region" description="Helical" evidence="1">
    <location>
        <begin position="209"/>
        <end position="233"/>
    </location>
</feature>
<dbReference type="GO" id="GO:0016020">
    <property type="term" value="C:membrane"/>
    <property type="evidence" value="ECO:0007669"/>
    <property type="project" value="InterPro"/>
</dbReference>
<sequence length="298" mass="33989">MIAGAASAIIWGFFSIPLRNLKQLQYNAEEILIYRVITSLLLIWLAAVFFRRDKIRQDVQYIKGLSTPKRRRVLWLSILACLLVTANWFSFIYVVNNVSLRAGAFAYMVCPLLTALGGYFFLKEHLNKLKFISIGLALVSIFLLAMGFYQEVVWSVFVAVLYAGYLIIQRTIQNIDKFNFLGIQLFFSSFFIIPLVIAHPHAFPMQVAFWINILIISIFFTIVPLYLSLYALIGITSSTLGILIYINPIIAFAVAFFYFHETVNSIQILSYGSLLLAVVVFNWEYIKKLKPSSAVIES</sequence>
<dbReference type="PANTHER" id="PTHR22911">
    <property type="entry name" value="ACYL-MALONYL CONDENSING ENZYME-RELATED"/>
    <property type="match status" value="1"/>
</dbReference>
<dbReference type="Pfam" id="PF00892">
    <property type="entry name" value="EamA"/>
    <property type="match status" value="2"/>
</dbReference>
<feature type="domain" description="EamA" evidence="2">
    <location>
        <begin position="152"/>
        <end position="282"/>
    </location>
</feature>
<keyword evidence="1" id="KW-1133">Transmembrane helix</keyword>
<feature type="transmembrane region" description="Helical" evidence="1">
    <location>
        <begin position="240"/>
        <end position="259"/>
    </location>
</feature>
<dbReference type="EMBL" id="FXSZ01000004">
    <property type="protein sequence ID" value="SMO58708.1"/>
    <property type="molecule type" value="Genomic_DNA"/>
</dbReference>
<dbReference type="PANTHER" id="PTHR22911:SF137">
    <property type="entry name" value="SOLUTE CARRIER FAMILY 35 MEMBER G2-RELATED"/>
    <property type="match status" value="1"/>
</dbReference>
<evidence type="ECO:0000256" key="1">
    <source>
        <dbReference type="SAM" id="Phobius"/>
    </source>
</evidence>
<gene>
    <name evidence="3" type="ORF">SAMN06265350_10461</name>
</gene>
<feature type="transmembrane region" description="Helical" evidence="1">
    <location>
        <begin position="152"/>
        <end position="168"/>
    </location>
</feature>
<dbReference type="AlphaFoldDB" id="A0A521CGZ8"/>
<dbReference type="InterPro" id="IPR037185">
    <property type="entry name" value="EmrE-like"/>
</dbReference>